<dbReference type="GeneID" id="112461653"/>
<dbReference type="AlphaFoldDB" id="A0A6J1QQC3"/>
<organism evidence="1 2">
    <name type="scientific">Temnothorax curvispinosus</name>
    <dbReference type="NCBI Taxonomy" id="300111"/>
    <lineage>
        <taxon>Eukaryota</taxon>
        <taxon>Metazoa</taxon>
        <taxon>Ecdysozoa</taxon>
        <taxon>Arthropoda</taxon>
        <taxon>Hexapoda</taxon>
        <taxon>Insecta</taxon>
        <taxon>Pterygota</taxon>
        <taxon>Neoptera</taxon>
        <taxon>Endopterygota</taxon>
        <taxon>Hymenoptera</taxon>
        <taxon>Apocrita</taxon>
        <taxon>Aculeata</taxon>
        <taxon>Formicoidea</taxon>
        <taxon>Formicidae</taxon>
        <taxon>Myrmicinae</taxon>
        <taxon>Temnothorax</taxon>
    </lineage>
</organism>
<accession>A0A6J1QQC3</accession>
<reference evidence="2" key="1">
    <citation type="submission" date="2025-08" db="UniProtKB">
        <authorList>
            <consortium name="RefSeq"/>
        </authorList>
    </citation>
    <scope>IDENTIFICATION</scope>
    <source>
        <tissue evidence="2">Whole body</tissue>
    </source>
</reference>
<dbReference type="Proteomes" id="UP000504618">
    <property type="component" value="Unplaced"/>
</dbReference>
<dbReference type="Gene3D" id="3.60.10.10">
    <property type="entry name" value="Endonuclease/exonuclease/phosphatase"/>
    <property type="match status" value="1"/>
</dbReference>
<evidence type="ECO:0000313" key="1">
    <source>
        <dbReference type="Proteomes" id="UP000504618"/>
    </source>
</evidence>
<sequence length="138" mass="15264">MPQRIIQANINHCRAAQDMFLHAMAERDGGLGVIAEPYQVPPDHPCWAVDRCGSVALTWRMTTEPVACARIERGDGFVVVKWGHVTVVGVYISPSIDVPQYRVVLGNLWDCLTKILPNPVVVAGNFNAKLALWSRMTP</sequence>
<dbReference type="OrthoDB" id="7554092at2759"/>
<dbReference type="SUPFAM" id="SSF56219">
    <property type="entry name" value="DNase I-like"/>
    <property type="match status" value="1"/>
</dbReference>
<proteinExistence type="predicted"/>
<keyword evidence="1" id="KW-1185">Reference proteome</keyword>
<dbReference type="InterPro" id="IPR036691">
    <property type="entry name" value="Endo/exonu/phosph_ase_sf"/>
</dbReference>
<protein>
    <submittedName>
        <fullName evidence="2">Uncharacterized protein LOC112461653</fullName>
    </submittedName>
</protein>
<name>A0A6J1QQC3_9HYME</name>
<dbReference type="RefSeq" id="XP_024882740.1">
    <property type="nucleotide sequence ID" value="XM_025026972.1"/>
</dbReference>
<evidence type="ECO:0000313" key="2">
    <source>
        <dbReference type="RefSeq" id="XP_024882740.1"/>
    </source>
</evidence>
<gene>
    <name evidence="2" type="primary">LOC112461653</name>
</gene>